<accession>F9UDI1</accession>
<dbReference type="Proteomes" id="UP000005459">
    <property type="component" value="Unassembled WGS sequence"/>
</dbReference>
<feature type="region of interest" description="Disordered" evidence="1">
    <location>
        <begin position="136"/>
        <end position="158"/>
    </location>
</feature>
<name>F9UDI1_9GAMM</name>
<evidence type="ECO:0000313" key="2">
    <source>
        <dbReference type="EMBL" id="EGV17925.1"/>
    </source>
</evidence>
<feature type="compositionally biased region" description="Polar residues" evidence="1">
    <location>
        <begin position="142"/>
        <end position="158"/>
    </location>
</feature>
<gene>
    <name evidence="2" type="ORF">ThimaDRAFT_2984</name>
</gene>
<dbReference type="RefSeq" id="WP_007193856.1">
    <property type="nucleotide sequence ID" value="NZ_AFWV01000009.1"/>
</dbReference>
<evidence type="ECO:0000313" key="3">
    <source>
        <dbReference type="Proteomes" id="UP000005459"/>
    </source>
</evidence>
<reference evidence="2 3" key="1">
    <citation type="submission" date="2011-06" db="EMBL/GenBank/DDBJ databases">
        <title>The draft genome of Thiocapsa marina 5811.</title>
        <authorList>
            <consortium name="US DOE Joint Genome Institute (JGI-PGF)"/>
            <person name="Lucas S."/>
            <person name="Han J."/>
            <person name="Cheng J.-F."/>
            <person name="Goodwin L."/>
            <person name="Pitluck S."/>
            <person name="Peters L."/>
            <person name="Land M.L."/>
            <person name="Hauser L."/>
            <person name="Vogl K."/>
            <person name="Liu Z."/>
            <person name="Imhoff J."/>
            <person name="Thiel V."/>
            <person name="Frigaard N.-U."/>
            <person name="Bryant D."/>
            <person name="Woyke T.J."/>
        </authorList>
    </citation>
    <scope>NUCLEOTIDE SEQUENCE [LARGE SCALE GENOMIC DNA]</scope>
    <source>
        <strain evidence="2 3">5811</strain>
    </source>
</reference>
<dbReference type="AlphaFoldDB" id="F9UDI1"/>
<evidence type="ECO:0000256" key="1">
    <source>
        <dbReference type="SAM" id="MobiDB-lite"/>
    </source>
</evidence>
<sequence>MQNRPSMREAEQGKVPPEPTRLGSRSRTPLLSVVISGLLLAALSGGCAQAPGLPGQLAELSCIGACQGARDRCNADARYDYRQCQAGYSEAFVDYRWCLASAFERSECGYPWWSCAENLYGYCANRAAECEQACRPQASPPHASTTQSPSKQPNHPAT</sequence>
<proteinExistence type="predicted"/>
<dbReference type="eggNOG" id="ENOG5032STE">
    <property type="taxonomic scope" value="Bacteria"/>
</dbReference>
<organism evidence="2 3">
    <name type="scientific">Thiocapsa marina 5811</name>
    <dbReference type="NCBI Taxonomy" id="768671"/>
    <lineage>
        <taxon>Bacteria</taxon>
        <taxon>Pseudomonadati</taxon>
        <taxon>Pseudomonadota</taxon>
        <taxon>Gammaproteobacteria</taxon>
        <taxon>Chromatiales</taxon>
        <taxon>Chromatiaceae</taxon>
        <taxon>Thiocapsa</taxon>
    </lineage>
</organism>
<protein>
    <submittedName>
        <fullName evidence="2">Uncharacterized protein</fullName>
    </submittedName>
</protein>
<feature type="compositionally biased region" description="Basic and acidic residues" evidence="1">
    <location>
        <begin position="1"/>
        <end position="12"/>
    </location>
</feature>
<feature type="region of interest" description="Disordered" evidence="1">
    <location>
        <begin position="1"/>
        <end position="25"/>
    </location>
</feature>
<keyword evidence="3" id="KW-1185">Reference proteome</keyword>
<dbReference type="EMBL" id="AFWV01000009">
    <property type="protein sequence ID" value="EGV17925.1"/>
    <property type="molecule type" value="Genomic_DNA"/>
</dbReference>